<dbReference type="PROSITE" id="PS50931">
    <property type="entry name" value="HTH_LYSR"/>
    <property type="match status" value="1"/>
</dbReference>
<dbReference type="Pfam" id="PF00126">
    <property type="entry name" value="HTH_1"/>
    <property type="match status" value="1"/>
</dbReference>
<feature type="domain" description="HTH lysR-type" evidence="5">
    <location>
        <begin position="1"/>
        <end position="59"/>
    </location>
</feature>
<dbReference type="FunFam" id="1.10.10.10:FF:000001">
    <property type="entry name" value="LysR family transcriptional regulator"/>
    <property type="match status" value="1"/>
</dbReference>
<dbReference type="InterPro" id="IPR005119">
    <property type="entry name" value="LysR_subst-bd"/>
</dbReference>
<reference evidence="6 7" key="1">
    <citation type="submission" date="2018-09" db="EMBL/GenBank/DDBJ databases">
        <authorList>
            <person name="Zhu H."/>
        </authorList>
    </citation>
    <scope>NUCLEOTIDE SEQUENCE [LARGE SCALE GENOMIC DNA]</scope>
    <source>
        <strain evidence="6 7">K1W22B-8</strain>
    </source>
</reference>
<evidence type="ECO:0000313" key="6">
    <source>
        <dbReference type="EMBL" id="RJF80525.1"/>
    </source>
</evidence>
<accession>A0A418VTQ0</accession>
<dbReference type="GO" id="GO:0006351">
    <property type="term" value="P:DNA-templated transcription"/>
    <property type="evidence" value="ECO:0007669"/>
    <property type="project" value="TreeGrafter"/>
</dbReference>
<sequence length="305" mass="33394">MDQLAAMRSFVRVVEAGTFTRAADLLEMPKPTVTKLIQGLEAHLNTKLLNRTTRSVTVTADGAAYYERVVRLLNDLDEIDGGMTVSQSKPKGKLRVDVPGSIAHLVIIPALPAFHAAYPEIQLDLGVSDRRADLLTENVDCVVRVGELSDTSLIARRVGEMTTVTCAAPAYIASHGAPTHPRDLEREHQVVGFFTARAGRSVPFNFVRGAERLEINGRCAVAVNEGKAYLLAGLVGLGVLQVPVFMARCYLKSGELVPVMPDWQSEAKPLHVVYPPNRHLSNKVRVFVDWVAGLFAREDFGSQRL</sequence>
<dbReference type="Pfam" id="PF03466">
    <property type="entry name" value="LysR_substrate"/>
    <property type="match status" value="1"/>
</dbReference>
<keyword evidence="2" id="KW-0805">Transcription regulation</keyword>
<evidence type="ECO:0000256" key="4">
    <source>
        <dbReference type="ARBA" id="ARBA00023163"/>
    </source>
</evidence>
<dbReference type="InterPro" id="IPR036388">
    <property type="entry name" value="WH-like_DNA-bd_sf"/>
</dbReference>
<dbReference type="RefSeq" id="WP_119782577.1">
    <property type="nucleotide sequence ID" value="NZ_QYUK01000016.1"/>
</dbReference>
<proteinExistence type="inferred from homology"/>
<dbReference type="GO" id="GO:0043565">
    <property type="term" value="F:sequence-specific DNA binding"/>
    <property type="evidence" value="ECO:0007669"/>
    <property type="project" value="TreeGrafter"/>
</dbReference>
<protein>
    <submittedName>
        <fullName evidence="6">LysR family transcriptional regulator</fullName>
    </submittedName>
</protein>
<dbReference type="InterPro" id="IPR036390">
    <property type="entry name" value="WH_DNA-bd_sf"/>
</dbReference>
<dbReference type="SUPFAM" id="SSF46785">
    <property type="entry name" value="Winged helix' DNA-binding domain"/>
    <property type="match status" value="1"/>
</dbReference>
<dbReference type="Gene3D" id="1.10.10.10">
    <property type="entry name" value="Winged helix-like DNA-binding domain superfamily/Winged helix DNA-binding domain"/>
    <property type="match status" value="1"/>
</dbReference>
<dbReference type="Gene3D" id="3.40.190.10">
    <property type="entry name" value="Periplasmic binding protein-like II"/>
    <property type="match status" value="2"/>
</dbReference>
<evidence type="ECO:0000313" key="7">
    <source>
        <dbReference type="Proteomes" id="UP000284605"/>
    </source>
</evidence>
<dbReference type="InterPro" id="IPR058163">
    <property type="entry name" value="LysR-type_TF_proteobact-type"/>
</dbReference>
<gene>
    <name evidence="6" type="ORF">D3874_25690</name>
</gene>
<evidence type="ECO:0000256" key="2">
    <source>
        <dbReference type="ARBA" id="ARBA00023015"/>
    </source>
</evidence>
<dbReference type="AlphaFoldDB" id="A0A418VTQ0"/>
<dbReference type="CDD" id="cd08472">
    <property type="entry name" value="PBP2_CrgA_like_3"/>
    <property type="match status" value="1"/>
</dbReference>
<organism evidence="6 7">
    <name type="scientific">Oleomonas cavernae</name>
    <dbReference type="NCBI Taxonomy" id="2320859"/>
    <lineage>
        <taxon>Bacteria</taxon>
        <taxon>Pseudomonadati</taxon>
        <taxon>Pseudomonadota</taxon>
        <taxon>Alphaproteobacteria</taxon>
        <taxon>Acetobacterales</taxon>
        <taxon>Acetobacteraceae</taxon>
        <taxon>Oleomonas</taxon>
    </lineage>
</organism>
<evidence type="ECO:0000256" key="1">
    <source>
        <dbReference type="ARBA" id="ARBA00009437"/>
    </source>
</evidence>
<dbReference type="EMBL" id="QYUK01000016">
    <property type="protein sequence ID" value="RJF80525.1"/>
    <property type="molecule type" value="Genomic_DNA"/>
</dbReference>
<dbReference type="PANTHER" id="PTHR30537">
    <property type="entry name" value="HTH-TYPE TRANSCRIPTIONAL REGULATOR"/>
    <property type="match status" value="1"/>
</dbReference>
<comment type="caution">
    <text evidence="6">The sequence shown here is derived from an EMBL/GenBank/DDBJ whole genome shotgun (WGS) entry which is preliminary data.</text>
</comment>
<dbReference type="Proteomes" id="UP000284605">
    <property type="component" value="Unassembled WGS sequence"/>
</dbReference>
<evidence type="ECO:0000259" key="5">
    <source>
        <dbReference type="PROSITE" id="PS50931"/>
    </source>
</evidence>
<dbReference type="PANTHER" id="PTHR30537:SF17">
    <property type="entry name" value="LYSR-FAMILY REGULATORY PROTEIN"/>
    <property type="match status" value="1"/>
</dbReference>
<dbReference type="SUPFAM" id="SSF53850">
    <property type="entry name" value="Periplasmic binding protein-like II"/>
    <property type="match status" value="1"/>
</dbReference>
<dbReference type="OrthoDB" id="9812435at2"/>
<keyword evidence="4" id="KW-0804">Transcription</keyword>
<dbReference type="InterPro" id="IPR000847">
    <property type="entry name" value="LysR_HTH_N"/>
</dbReference>
<keyword evidence="3" id="KW-0238">DNA-binding</keyword>
<comment type="similarity">
    <text evidence="1">Belongs to the LysR transcriptional regulatory family.</text>
</comment>
<evidence type="ECO:0000256" key="3">
    <source>
        <dbReference type="ARBA" id="ARBA00023125"/>
    </source>
</evidence>
<name>A0A418VTQ0_9PROT</name>
<keyword evidence="7" id="KW-1185">Reference proteome</keyword>
<dbReference type="GO" id="GO:0003700">
    <property type="term" value="F:DNA-binding transcription factor activity"/>
    <property type="evidence" value="ECO:0007669"/>
    <property type="project" value="InterPro"/>
</dbReference>